<name>A0ABM7NX92_9BACT</name>
<evidence type="ECO:0000313" key="2">
    <source>
        <dbReference type="Proteomes" id="UP001319045"/>
    </source>
</evidence>
<organism evidence="1 2">
    <name type="scientific">Prevotella herbatica</name>
    <dbReference type="NCBI Taxonomy" id="2801997"/>
    <lineage>
        <taxon>Bacteria</taxon>
        <taxon>Pseudomonadati</taxon>
        <taxon>Bacteroidota</taxon>
        <taxon>Bacteroidia</taxon>
        <taxon>Bacteroidales</taxon>
        <taxon>Prevotellaceae</taxon>
        <taxon>Prevotella</taxon>
    </lineage>
</organism>
<dbReference type="EMBL" id="AP024484">
    <property type="protein sequence ID" value="BCS85133.1"/>
    <property type="molecule type" value="Genomic_DNA"/>
</dbReference>
<evidence type="ECO:0008006" key="3">
    <source>
        <dbReference type="Google" id="ProtNLM"/>
    </source>
</evidence>
<dbReference type="RefSeq" id="WP_207155290.1">
    <property type="nucleotide sequence ID" value="NZ_AP024484.1"/>
</dbReference>
<evidence type="ECO:0000313" key="1">
    <source>
        <dbReference type="EMBL" id="BCS85133.1"/>
    </source>
</evidence>
<accession>A0ABM7NX92</accession>
<dbReference type="InterPro" id="IPR001707">
    <property type="entry name" value="Cmp_AcTrfase"/>
</dbReference>
<gene>
    <name evidence="1" type="ORF">prwr041_10260</name>
</gene>
<dbReference type="NCBIfam" id="NF040637">
    <property type="entry name" value="CatA_like_2"/>
    <property type="match status" value="1"/>
</dbReference>
<dbReference type="Gene3D" id="3.30.559.10">
    <property type="entry name" value="Chloramphenicol acetyltransferase-like domain"/>
    <property type="match status" value="1"/>
</dbReference>
<dbReference type="PANTHER" id="PTHR38474:SF1">
    <property type="entry name" value="SLR0299 PROTEIN"/>
    <property type="match status" value="1"/>
</dbReference>
<dbReference type="Pfam" id="PF00302">
    <property type="entry name" value="CAT"/>
    <property type="match status" value="1"/>
</dbReference>
<reference evidence="1 2" key="1">
    <citation type="journal article" date="2022" name="Int. J. Syst. Evol. Microbiol.">
        <title>Prevotella herbatica sp. nov., a plant polysaccharide-decomposing anaerobic bacterium isolated from a methanogenic reactor.</title>
        <authorList>
            <person name="Uek A."/>
            <person name="Tonouchi A."/>
            <person name="Kaku N."/>
            <person name="Ueki K."/>
        </authorList>
    </citation>
    <scope>NUCLEOTIDE SEQUENCE [LARGE SCALE GENOMIC DNA]</scope>
    <source>
        <strain evidence="1 2">WR041</strain>
    </source>
</reference>
<dbReference type="SUPFAM" id="SSF52777">
    <property type="entry name" value="CoA-dependent acyltransferases"/>
    <property type="match status" value="1"/>
</dbReference>
<dbReference type="SMART" id="SM01059">
    <property type="entry name" value="CAT"/>
    <property type="match status" value="1"/>
</dbReference>
<dbReference type="InterPro" id="IPR023213">
    <property type="entry name" value="CAT-like_dom_sf"/>
</dbReference>
<proteinExistence type="predicted"/>
<dbReference type="PANTHER" id="PTHR38474">
    <property type="entry name" value="SLR0299 PROTEIN"/>
    <property type="match status" value="1"/>
</dbReference>
<dbReference type="Proteomes" id="UP001319045">
    <property type="component" value="Chromosome"/>
</dbReference>
<keyword evidence="2" id="KW-1185">Reference proteome</keyword>
<sequence>MKEIDPLQTKRAGAFELWMKAPMPMVTIFKTLNVKRLVKLAHKSGYKFNMLMCWCIGKAASDIEEFYFLPVNRKLIQFDKLGINIVIKTKDGKINTCDIPFSDDIELFCSNYLRLTKLVYETGNAHNLGDDYMIIGTSALVKYDIDGIVNLYSGIFNNPFMAWGKYKRRWMKTTLSISFQFHHTQMDGEQSCIFLDKLQNIINKYNIL</sequence>
<protein>
    <recommendedName>
        <fullName evidence="3">Chloramphenicol acetyltransferase</fullName>
    </recommendedName>
</protein>